<dbReference type="CDD" id="cd05151">
    <property type="entry name" value="ChoK-like"/>
    <property type="match status" value="1"/>
</dbReference>
<dbReference type="InterPro" id="IPR002575">
    <property type="entry name" value="Aminoglycoside_PTrfase"/>
</dbReference>
<evidence type="ECO:0000259" key="1">
    <source>
        <dbReference type="Pfam" id="PF01636"/>
    </source>
</evidence>
<dbReference type="EMBL" id="JAPUBN010000011">
    <property type="protein sequence ID" value="MCZ2720820.1"/>
    <property type="molecule type" value="Genomic_DNA"/>
</dbReference>
<dbReference type="Proteomes" id="UP001149719">
    <property type="component" value="Unassembled WGS sequence"/>
</dbReference>
<dbReference type="SUPFAM" id="SSF56112">
    <property type="entry name" value="Protein kinase-like (PK-like)"/>
    <property type="match status" value="1"/>
</dbReference>
<dbReference type="PANTHER" id="PTHR40086:SF1">
    <property type="entry name" value="CELL CYCLE REGULATOR CCRZ"/>
    <property type="match status" value="1"/>
</dbReference>
<sequence>MKEIFNNLTPIYHLLPPISELVLNKIDGGFSNKTYSLNRNNVPLFVIRVPDLDAESFLINREDERRILPLATEAGLSPPLLLIKRDGFMVSRFVSQGAFPWDIEHKENDVIRLAKRLKRIHQLKIEEKPYQINVVIKHYIEQIGHIPGMDILWLKQCDLLTRIMIILMAQIPVYQACVCHNDLNPQNCLADDSEFWVIDWEYTGWGDPLFDLAVVKASHNLTCSQSKSLIYTYDATLPVEKTMRTLEYYHALYLIREMAWMLLKFFIANDGSEDLNFYYSLAERLKQKLLALNVDICDEFDVFER</sequence>
<reference evidence="2" key="1">
    <citation type="submission" date="2022-12" db="EMBL/GenBank/DDBJ databases">
        <title>Marinomonas 15G1-11 sp. nov, isolated from marine algae.</title>
        <authorList>
            <person name="Butt M."/>
            <person name="Choi D.G."/>
            <person name="Kim J.M."/>
            <person name="Lee J.K."/>
            <person name="Baek J.H."/>
            <person name="Jeon C.O."/>
        </authorList>
    </citation>
    <scope>NUCLEOTIDE SEQUENCE</scope>
    <source>
        <strain evidence="2">15G1-11</strain>
    </source>
</reference>
<dbReference type="Gene3D" id="3.30.200.20">
    <property type="entry name" value="Phosphorylase Kinase, domain 1"/>
    <property type="match status" value="1"/>
</dbReference>
<dbReference type="Gene3D" id="3.90.1200.10">
    <property type="match status" value="1"/>
</dbReference>
<dbReference type="InterPro" id="IPR011009">
    <property type="entry name" value="Kinase-like_dom_sf"/>
</dbReference>
<keyword evidence="3" id="KW-1185">Reference proteome</keyword>
<feature type="domain" description="Aminoglycoside phosphotransferase" evidence="1">
    <location>
        <begin position="24"/>
        <end position="216"/>
    </location>
</feature>
<comment type="caution">
    <text evidence="2">The sequence shown here is derived from an EMBL/GenBank/DDBJ whole genome shotgun (WGS) entry which is preliminary data.</text>
</comment>
<dbReference type="PANTHER" id="PTHR40086">
    <property type="entry name" value="PHOSPHOTRANSFERASE YTMP-RELATED"/>
    <property type="match status" value="1"/>
</dbReference>
<protein>
    <submittedName>
        <fullName evidence="2">Phosphotransferase</fullName>
    </submittedName>
</protein>
<accession>A0ABT4JR10</accession>
<proteinExistence type="predicted"/>
<dbReference type="Pfam" id="PF01636">
    <property type="entry name" value="APH"/>
    <property type="match status" value="1"/>
</dbReference>
<dbReference type="RefSeq" id="WP_269123010.1">
    <property type="nucleotide sequence ID" value="NZ_JAPUBN010000011.1"/>
</dbReference>
<organism evidence="2 3">
    <name type="scientific">Marinomonas phaeophyticola</name>
    <dbReference type="NCBI Taxonomy" id="3004091"/>
    <lineage>
        <taxon>Bacteria</taxon>
        <taxon>Pseudomonadati</taxon>
        <taxon>Pseudomonadota</taxon>
        <taxon>Gammaproteobacteria</taxon>
        <taxon>Oceanospirillales</taxon>
        <taxon>Oceanospirillaceae</taxon>
        <taxon>Marinomonas</taxon>
    </lineage>
</organism>
<evidence type="ECO:0000313" key="3">
    <source>
        <dbReference type="Proteomes" id="UP001149719"/>
    </source>
</evidence>
<gene>
    <name evidence="2" type="ORF">O1D97_03975</name>
</gene>
<name>A0ABT4JR10_9GAMM</name>
<dbReference type="InterPro" id="IPR052077">
    <property type="entry name" value="CcrZ_PhaseVar_Mediator"/>
</dbReference>
<evidence type="ECO:0000313" key="2">
    <source>
        <dbReference type="EMBL" id="MCZ2720820.1"/>
    </source>
</evidence>